<evidence type="ECO:0000313" key="1">
    <source>
        <dbReference type="EMBL" id="PGH28009.1"/>
    </source>
</evidence>
<organism evidence="1 2">
    <name type="scientific">Polytolypa hystricis (strain UAMH7299)</name>
    <dbReference type="NCBI Taxonomy" id="1447883"/>
    <lineage>
        <taxon>Eukaryota</taxon>
        <taxon>Fungi</taxon>
        <taxon>Dikarya</taxon>
        <taxon>Ascomycota</taxon>
        <taxon>Pezizomycotina</taxon>
        <taxon>Eurotiomycetes</taxon>
        <taxon>Eurotiomycetidae</taxon>
        <taxon>Onygenales</taxon>
        <taxon>Onygenales incertae sedis</taxon>
        <taxon>Polytolypa</taxon>
    </lineage>
</organism>
<sequence>MQNHKTNNPSSMLTEANIERHNRLIGLLRPAVNRPRTCGQGVTTVTEMLRRFGIVLSERQREDLRYDYSGLTPMERFKLENSAVLGNKAAVKQNGNEERKEDDASMQLCLPDLHNIA</sequence>
<evidence type="ECO:0000313" key="2">
    <source>
        <dbReference type="Proteomes" id="UP000224634"/>
    </source>
</evidence>
<reference evidence="1 2" key="1">
    <citation type="submission" date="2017-10" db="EMBL/GenBank/DDBJ databases">
        <title>Comparative genomics in systemic dimorphic fungi from Ajellomycetaceae.</title>
        <authorList>
            <person name="Munoz J.F."/>
            <person name="Mcewen J.G."/>
            <person name="Clay O.K."/>
            <person name="Cuomo C.A."/>
        </authorList>
    </citation>
    <scope>NUCLEOTIDE SEQUENCE [LARGE SCALE GENOMIC DNA]</scope>
    <source>
        <strain evidence="1 2">UAMH7299</strain>
    </source>
</reference>
<name>A0A2B7Z440_POLH7</name>
<gene>
    <name evidence="1" type="ORF">AJ80_00264</name>
</gene>
<accession>A0A2B7Z440</accession>
<dbReference type="AlphaFoldDB" id="A0A2B7Z440"/>
<protein>
    <submittedName>
        <fullName evidence="1">Uncharacterized protein</fullName>
    </submittedName>
</protein>
<proteinExistence type="predicted"/>
<dbReference type="EMBL" id="PDNA01000002">
    <property type="protein sequence ID" value="PGH28009.1"/>
    <property type="molecule type" value="Genomic_DNA"/>
</dbReference>
<dbReference type="Proteomes" id="UP000224634">
    <property type="component" value="Unassembled WGS sequence"/>
</dbReference>
<keyword evidence="2" id="KW-1185">Reference proteome</keyword>
<comment type="caution">
    <text evidence="1">The sequence shown here is derived from an EMBL/GenBank/DDBJ whole genome shotgun (WGS) entry which is preliminary data.</text>
</comment>